<name>A0ABV6XGK0_9ACTN</name>
<evidence type="ECO:0000259" key="5">
    <source>
        <dbReference type="PROSITE" id="PS51910"/>
    </source>
</evidence>
<accession>A0ABV6XGK0</accession>
<feature type="compositionally biased region" description="Low complexity" evidence="4">
    <location>
        <begin position="1"/>
        <end position="17"/>
    </location>
</feature>
<proteinExistence type="predicted"/>
<dbReference type="Gene3D" id="3.10.50.10">
    <property type="match status" value="1"/>
</dbReference>
<keyword evidence="3" id="KW-0624">Polysaccharide degradation</keyword>
<evidence type="ECO:0000256" key="4">
    <source>
        <dbReference type="SAM" id="MobiDB-lite"/>
    </source>
</evidence>
<evidence type="ECO:0000313" key="7">
    <source>
        <dbReference type="Proteomes" id="UP001592581"/>
    </source>
</evidence>
<dbReference type="InterPro" id="IPR001223">
    <property type="entry name" value="Glyco_hydro18_cat"/>
</dbReference>
<feature type="region of interest" description="Disordered" evidence="4">
    <location>
        <begin position="1"/>
        <end position="21"/>
    </location>
</feature>
<feature type="domain" description="GH18" evidence="5">
    <location>
        <begin position="60"/>
        <end position="452"/>
    </location>
</feature>
<dbReference type="InterPro" id="IPR017853">
    <property type="entry name" value="GH"/>
</dbReference>
<evidence type="ECO:0000313" key="6">
    <source>
        <dbReference type="EMBL" id="MFC1437396.1"/>
    </source>
</evidence>
<dbReference type="GO" id="GO:0016787">
    <property type="term" value="F:hydrolase activity"/>
    <property type="evidence" value="ECO:0007669"/>
    <property type="project" value="UniProtKB-KW"/>
</dbReference>
<dbReference type="InterPro" id="IPR029070">
    <property type="entry name" value="Chitinase_insertion_sf"/>
</dbReference>
<dbReference type="PROSITE" id="PS51910">
    <property type="entry name" value="GH18_2"/>
    <property type="match status" value="1"/>
</dbReference>
<dbReference type="PANTHER" id="PTHR11177:SF317">
    <property type="entry name" value="CHITINASE 12-RELATED"/>
    <property type="match status" value="1"/>
</dbReference>
<dbReference type="Pfam" id="PF00704">
    <property type="entry name" value="Glyco_hydro_18"/>
    <property type="match status" value="1"/>
</dbReference>
<evidence type="ECO:0000256" key="3">
    <source>
        <dbReference type="ARBA" id="ARBA00023024"/>
    </source>
</evidence>
<dbReference type="Proteomes" id="UP001592581">
    <property type="component" value="Unassembled WGS sequence"/>
</dbReference>
<dbReference type="CDD" id="cd06548">
    <property type="entry name" value="GH18_chitinase"/>
    <property type="match status" value="1"/>
</dbReference>
<sequence>MRTSGSAVAAHDAASPAPRRRHRRLLVAAAASAALLATAPAAAEAGTPRPVAQQGSDGGKQFVGYFTQWGITSGFYEKNLITSGEIGNLTELDYAFGGVAPDGTCTSTDPSADYQLPFTAAQSVDGRADRPGQALAGNLNQLRELKAKYPKLKIVMAIGGWTGSGRFSALAQTAAGRRAFVASCIDQYIKGDIPGLRPHAAAGIFDGLSVDWEYPDQPGAGNPYSAQDIPDYTALLQEFRTQLDAASAGTDRHYLLTADTAPFPQLAGQLQLAQLAQYVDWLNVMTFDVYGSLEPNGPTDFSSGLYPDPRDPYPPVYQFDIANTVTFYESQGVAPGKIAISVPYYAHYWTGVAPGPNGDGLFQTATGGGTTMNYNQETGEPGTTYFDPATGEPYKYDAASQTFYSYDSPASVALKGRYVWQQGLRGAMVWSMDGDTADGRLTAALGRSLRNP</sequence>
<evidence type="ECO:0000256" key="1">
    <source>
        <dbReference type="ARBA" id="ARBA00000822"/>
    </source>
</evidence>
<dbReference type="EMBL" id="JBEUKS010000001">
    <property type="protein sequence ID" value="MFC1437396.1"/>
    <property type="molecule type" value="Genomic_DNA"/>
</dbReference>
<dbReference type="PANTHER" id="PTHR11177">
    <property type="entry name" value="CHITINASE"/>
    <property type="match status" value="1"/>
</dbReference>
<dbReference type="Gene3D" id="3.20.20.80">
    <property type="entry name" value="Glycosidases"/>
    <property type="match status" value="1"/>
</dbReference>
<keyword evidence="6" id="KW-0378">Hydrolase</keyword>
<dbReference type="SUPFAM" id="SSF51445">
    <property type="entry name" value="(Trans)glycosidases"/>
    <property type="match status" value="1"/>
</dbReference>
<gene>
    <name evidence="6" type="ORF">ABUW04_03930</name>
</gene>
<reference evidence="6 7" key="1">
    <citation type="submission" date="2024-06" db="EMBL/GenBank/DDBJ databases">
        <authorList>
            <person name="Lee S.D."/>
        </authorList>
    </citation>
    <scope>NUCLEOTIDE SEQUENCE [LARGE SCALE GENOMIC DNA]</scope>
    <source>
        <strain evidence="6 7">N1-10</strain>
    </source>
</reference>
<dbReference type="RefSeq" id="WP_380562701.1">
    <property type="nucleotide sequence ID" value="NZ_JBEUKS010000001.1"/>
</dbReference>
<dbReference type="EC" id="3.2.1.14" evidence="2"/>
<dbReference type="InterPro" id="IPR050314">
    <property type="entry name" value="Glycosyl_Hydrlase_18"/>
</dbReference>
<organism evidence="6 7">
    <name type="scientific">Streptacidiphilus jeojiensis</name>
    <dbReference type="NCBI Taxonomy" id="3229225"/>
    <lineage>
        <taxon>Bacteria</taxon>
        <taxon>Bacillati</taxon>
        <taxon>Actinomycetota</taxon>
        <taxon>Actinomycetes</taxon>
        <taxon>Kitasatosporales</taxon>
        <taxon>Streptomycetaceae</taxon>
        <taxon>Streptacidiphilus</taxon>
    </lineage>
</organism>
<dbReference type="SMART" id="SM00636">
    <property type="entry name" value="Glyco_18"/>
    <property type="match status" value="1"/>
</dbReference>
<comment type="catalytic activity">
    <reaction evidence="1">
        <text>Random endo-hydrolysis of N-acetyl-beta-D-glucosaminide (1-&gt;4)-beta-linkages in chitin and chitodextrins.</text>
        <dbReference type="EC" id="3.2.1.14"/>
    </reaction>
</comment>
<comment type="caution">
    <text evidence="6">The sequence shown here is derived from an EMBL/GenBank/DDBJ whole genome shotgun (WGS) entry which is preliminary data.</text>
</comment>
<keyword evidence="7" id="KW-1185">Reference proteome</keyword>
<keyword evidence="3" id="KW-0119">Carbohydrate metabolism</keyword>
<protein>
    <recommendedName>
        <fullName evidence="2">chitinase</fullName>
        <ecNumber evidence="2">3.2.1.14</ecNumber>
    </recommendedName>
</protein>
<dbReference type="InterPro" id="IPR011583">
    <property type="entry name" value="Chitinase_II/V-like_cat"/>
</dbReference>
<keyword evidence="3" id="KW-0146">Chitin degradation</keyword>
<evidence type="ECO:0000256" key="2">
    <source>
        <dbReference type="ARBA" id="ARBA00012729"/>
    </source>
</evidence>